<proteinExistence type="predicted"/>
<dbReference type="Gene3D" id="3.40.50.300">
    <property type="entry name" value="P-loop containing nucleotide triphosphate hydrolases"/>
    <property type="match status" value="1"/>
</dbReference>
<feature type="region of interest" description="Disordered" evidence="4">
    <location>
        <begin position="958"/>
        <end position="980"/>
    </location>
</feature>
<dbReference type="InterPro" id="IPR027417">
    <property type="entry name" value="P-loop_NTPase"/>
</dbReference>
<dbReference type="GO" id="GO:0005524">
    <property type="term" value="F:ATP binding"/>
    <property type="evidence" value="ECO:0007669"/>
    <property type="project" value="UniProtKB-KW"/>
</dbReference>
<dbReference type="PROSITE" id="PS51206">
    <property type="entry name" value="SF3_HELICASE_1"/>
    <property type="match status" value="1"/>
</dbReference>
<keyword evidence="2" id="KW-0378">Hydrolase</keyword>
<dbReference type="GO" id="GO:0016817">
    <property type="term" value="F:hydrolase activity, acting on acid anhydrides"/>
    <property type="evidence" value="ECO:0007669"/>
    <property type="project" value="InterPro"/>
</dbReference>
<protein>
    <recommendedName>
        <fullName evidence="5">SF3 helicase domain-containing protein</fullName>
    </recommendedName>
</protein>
<organism evidence="6">
    <name type="scientific">viral metagenome</name>
    <dbReference type="NCBI Taxonomy" id="1070528"/>
    <lineage>
        <taxon>unclassified sequences</taxon>
        <taxon>metagenomes</taxon>
        <taxon>organismal metagenomes</taxon>
    </lineage>
</organism>
<feature type="region of interest" description="Disordered" evidence="4">
    <location>
        <begin position="546"/>
        <end position="565"/>
    </location>
</feature>
<evidence type="ECO:0000256" key="2">
    <source>
        <dbReference type="ARBA" id="ARBA00022801"/>
    </source>
</evidence>
<dbReference type="InterPro" id="IPR014819">
    <property type="entry name" value="PriCT_2"/>
</dbReference>
<dbReference type="PANTHER" id="PTHR35372">
    <property type="entry name" value="ATP BINDING PROTEIN-RELATED"/>
    <property type="match status" value="1"/>
</dbReference>
<dbReference type="SMART" id="SM00885">
    <property type="entry name" value="D5_N"/>
    <property type="match status" value="1"/>
</dbReference>
<evidence type="ECO:0000313" key="6">
    <source>
        <dbReference type="EMBL" id="QHT13835.1"/>
    </source>
</evidence>
<feature type="domain" description="SF3 helicase" evidence="5">
    <location>
        <begin position="671"/>
        <end position="834"/>
    </location>
</feature>
<reference evidence="6" key="1">
    <citation type="journal article" date="2020" name="Nature">
        <title>Giant virus diversity and host interactions through global metagenomics.</title>
        <authorList>
            <person name="Schulz F."/>
            <person name="Roux S."/>
            <person name="Paez-Espino D."/>
            <person name="Jungbluth S."/>
            <person name="Walsh D.A."/>
            <person name="Denef V.J."/>
            <person name="McMahon K.D."/>
            <person name="Konstantinidis K.T."/>
            <person name="Eloe-Fadrosh E.A."/>
            <person name="Kyrpides N.C."/>
            <person name="Woyke T."/>
        </authorList>
    </citation>
    <scope>NUCLEOTIDE SEQUENCE</scope>
    <source>
        <strain evidence="6">GVMAG-M-3300023174-134</strain>
    </source>
</reference>
<feature type="compositionally biased region" description="Polar residues" evidence="4">
    <location>
        <begin position="551"/>
        <end position="560"/>
    </location>
</feature>
<dbReference type="EMBL" id="MN739577">
    <property type="protein sequence ID" value="QHT13835.1"/>
    <property type="molecule type" value="Genomic_DNA"/>
</dbReference>
<sequence>MEHTSSCAVLTQSIIPTVSSYRDINDFLSKHQLQKGSDKEKTNTRIGDPNGGIYGGSYHIPDSEYSTFLKLYYRDIIKTKKKEYLTEKHLDEKGPILVDLDFRHDYEVDERQYTKDHIDDLIGGYLAEIKNMYELDEDTKFPIYIFEKPTVNRIESENKTKDGIHAIIGIQADHITQQLLRQKMLVRAQEMWSDFPKTNTWEDVFDIRISKGTSNWQLYGSRKPNYDRYSLTHVYEIEYNENSEDLDCHEIPINTFNIEKDFEKLSARYSKHLSLIMKNDFITRYEQFKMTNTNTFNNTNQNQNRQITTIPNIFQNLMLDISAIARITNKDELTYALNQFLDSVTDNHLEYDLKATYEIVNILPSSYYEDGSYDKWIRVGWALKNTNPKLLIVWIAFSAKAKNFQYSSIRDLCDKWNGFDMRKQGGLTKLSLIHWAKTDAKEEYEIVRRKTIDYYVEKTIKSSSTKKNSDRTGCGDWDLANVLYQLYKGEYVCVSIKANIWYQYKNNRWVEIDSGTTLRKSISVQLRELYNQKSFGFMRTITTEDGGEDAQSINETGQSTKPEDSATARSIRILNICQRLSSTNDKKNIMTEAKELFYDDSFLEKLDTNPYLLCFKNGVIDFKEKIFRKGQPEDNISLSTGIDYIPLDTVKHKQIIDEIDDFMNKLFPEKELCRYMWEHLASTLCGTTSNQTFNMYIGIGSNGKSALVELMSKVLGNYYGIVPTTLVTEKRGKVGGLTPEIVELKGKRYAVMQEPEKCDVINEGMMKQLTSGKDPLQGRAPYMPQTISFIPQFKLVVACNALMGVKANDHGTWRRIRAVPFKALFTPDPVEDDKEKPYQYKLIENIDLKFDEWKEVFASMLVNIMFETNGVVKNCEIVMAKSNEYRQSQDYISEFVRDTIVRDTNGRVKKMDLNNEFSAWYMANYGGRGPSPKDLHEYMDKEYGRQRNQIWSGVKINYNRNDDNNDNNDDDNDIDSDDLV</sequence>
<dbReference type="InterPro" id="IPR014015">
    <property type="entry name" value="Helicase_SF3_DNA-vir"/>
</dbReference>
<name>A0A6C0DE30_9ZZZZ</name>
<dbReference type="AlphaFoldDB" id="A0A6C0DE30"/>
<evidence type="ECO:0000256" key="1">
    <source>
        <dbReference type="ARBA" id="ARBA00022741"/>
    </source>
</evidence>
<dbReference type="Pfam" id="PF08706">
    <property type="entry name" value="D5_N"/>
    <property type="match status" value="1"/>
</dbReference>
<dbReference type="PANTHER" id="PTHR35372:SF2">
    <property type="entry name" value="SF3 HELICASE DOMAIN-CONTAINING PROTEIN"/>
    <property type="match status" value="1"/>
</dbReference>
<keyword evidence="1" id="KW-0547">Nucleotide-binding</keyword>
<dbReference type="Pfam" id="PF08707">
    <property type="entry name" value="PriCT_2"/>
    <property type="match status" value="1"/>
</dbReference>
<accession>A0A6C0DE30</accession>
<keyword evidence="3" id="KW-0067">ATP-binding</keyword>
<dbReference type="InterPro" id="IPR006500">
    <property type="entry name" value="Helicase_put_C_phage/plasmid"/>
</dbReference>
<evidence type="ECO:0000256" key="3">
    <source>
        <dbReference type="ARBA" id="ARBA00022840"/>
    </source>
</evidence>
<evidence type="ECO:0000259" key="5">
    <source>
        <dbReference type="PROSITE" id="PS51206"/>
    </source>
</evidence>
<evidence type="ECO:0000256" key="4">
    <source>
        <dbReference type="SAM" id="MobiDB-lite"/>
    </source>
</evidence>
<dbReference type="NCBIfam" id="TIGR01613">
    <property type="entry name" value="primase_Cterm"/>
    <property type="match status" value="1"/>
</dbReference>
<dbReference type="InterPro" id="IPR051620">
    <property type="entry name" value="ORF904-like_C"/>
</dbReference>
<dbReference type="InterPro" id="IPR014818">
    <property type="entry name" value="Phage/plasmid_primase_P4_C"/>
</dbReference>
<feature type="compositionally biased region" description="Acidic residues" evidence="4">
    <location>
        <begin position="964"/>
        <end position="980"/>
    </location>
</feature>
<dbReference type="InterPro" id="IPR056443">
    <property type="entry name" value="AEP_C962R"/>
</dbReference>
<dbReference type="Pfam" id="PF23162">
    <property type="entry name" value="AEP_C962R"/>
    <property type="match status" value="1"/>
</dbReference>